<dbReference type="EMBL" id="MSZS01000011">
    <property type="protein sequence ID" value="PKX88943.1"/>
    <property type="molecule type" value="Genomic_DNA"/>
</dbReference>
<organism evidence="1 2">
    <name type="scientific">Aspergillus novofumigatus (strain IBT 16806)</name>
    <dbReference type="NCBI Taxonomy" id="1392255"/>
    <lineage>
        <taxon>Eukaryota</taxon>
        <taxon>Fungi</taxon>
        <taxon>Dikarya</taxon>
        <taxon>Ascomycota</taxon>
        <taxon>Pezizomycotina</taxon>
        <taxon>Eurotiomycetes</taxon>
        <taxon>Eurotiomycetidae</taxon>
        <taxon>Eurotiales</taxon>
        <taxon>Aspergillaceae</taxon>
        <taxon>Aspergillus</taxon>
        <taxon>Aspergillus subgen. Fumigati</taxon>
    </lineage>
</organism>
<evidence type="ECO:0000313" key="2">
    <source>
        <dbReference type="Proteomes" id="UP000234474"/>
    </source>
</evidence>
<dbReference type="AlphaFoldDB" id="A0A2I1BU61"/>
<reference evidence="2" key="1">
    <citation type="journal article" date="2018" name="Proc. Natl. Acad. Sci. U.S.A.">
        <title>Linking secondary metabolites to gene clusters through genome sequencing of six diverse Aspergillus species.</title>
        <authorList>
            <person name="Kaerboelling I."/>
            <person name="Vesth T.C."/>
            <person name="Frisvad J.C."/>
            <person name="Nybo J.L."/>
            <person name="Theobald S."/>
            <person name="Kuo A."/>
            <person name="Bowyer P."/>
            <person name="Matsuda Y."/>
            <person name="Mondo S."/>
            <person name="Lyhne E.K."/>
            <person name="Kogle M.E."/>
            <person name="Clum A."/>
            <person name="Lipzen A."/>
            <person name="Salamov A."/>
            <person name="Ngan C.Y."/>
            <person name="Daum C."/>
            <person name="Chiniquy J."/>
            <person name="Barry K."/>
            <person name="LaButti K."/>
            <person name="Haridas S."/>
            <person name="Simmons B.A."/>
            <person name="Magnuson J.K."/>
            <person name="Mortensen U.H."/>
            <person name="Larsen T.O."/>
            <person name="Grigoriev I.V."/>
            <person name="Baker S.E."/>
            <person name="Andersen M.R."/>
        </authorList>
    </citation>
    <scope>NUCLEOTIDE SEQUENCE [LARGE SCALE GENOMIC DNA]</scope>
    <source>
        <strain evidence="2">IBT 16806</strain>
    </source>
</reference>
<accession>A0A2I1BU61</accession>
<comment type="caution">
    <text evidence="1">The sequence shown here is derived from an EMBL/GenBank/DDBJ whole genome shotgun (WGS) entry which is preliminary data.</text>
</comment>
<dbReference type="Proteomes" id="UP000234474">
    <property type="component" value="Unassembled WGS sequence"/>
</dbReference>
<name>A0A2I1BU61_ASPN1</name>
<proteinExistence type="predicted"/>
<dbReference type="RefSeq" id="XP_024677538.1">
    <property type="nucleotide sequence ID" value="XM_024822921.1"/>
</dbReference>
<gene>
    <name evidence="1" type="ORF">P174DRAFT_379524</name>
</gene>
<dbReference type="GeneID" id="36530247"/>
<evidence type="ECO:0000313" key="1">
    <source>
        <dbReference type="EMBL" id="PKX88943.1"/>
    </source>
</evidence>
<sequence>MAWDSAIVRLDLNAGETTTRSDLLVEARGWLLFFKESWAPAPDLEQELHARRALMERWASADQSFRDVSIESFTSDFKGKD</sequence>
<dbReference type="OrthoDB" id="4393854at2759"/>
<dbReference type="VEuPathDB" id="FungiDB:P174DRAFT_379524"/>
<keyword evidence="2" id="KW-1185">Reference proteome</keyword>
<protein>
    <submittedName>
        <fullName evidence="1">Uncharacterized protein</fullName>
    </submittedName>
</protein>